<dbReference type="PANTHER" id="PTHR12308">
    <property type="entry name" value="ANOCTAMIN"/>
    <property type="match status" value="1"/>
</dbReference>
<evidence type="ECO:0000256" key="1">
    <source>
        <dbReference type="ARBA" id="ARBA00004141"/>
    </source>
</evidence>
<feature type="transmembrane region" description="Helical" evidence="6">
    <location>
        <begin position="295"/>
        <end position="317"/>
    </location>
</feature>
<evidence type="ECO:0000313" key="8">
    <source>
        <dbReference type="EMBL" id="CAI8015622.1"/>
    </source>
</evidence>
<feature type="transmembrane region" description="Helical" evidence="6">
    <location>
        <begin position="226"/>
        <end position="245"/>
    </location>
</feature>
<evidence type="ECO:0000256" key="4">
    <source>
        <dbReference type="ARBA" id="ARBA00022989"/>
    </source>
</evidence>
<dbReference type="Proteomes" id="UP001174909">
    <property type="component" value="Unassembled WGS sequence"/>
</dbReference>
<comment type="caution">
    <text evidence="8">The sequence shown here is derived from an EMBL/GenBank/DDBJ whole genome shotgun (WGS) entry which is preliminary data.</text>
</comment>
<dbReference type="InterPro" id="IPR049452">
    <property type="entry name" value="Anoctamin_TM"/>
</dbReference>
<dbReference type="PANTHER" id="PTHR12308:SF73">
    <property type="entry name" value="ANOCTAMIN"/>
    <property type="match status" value="1"/>
</dbReference>
<dbReference type="EMBL" id="CASHTH010001462">
    <property type="protein sequence ID" value="CAI8015622.1"/>
    <property type="molecule type" value="Genomic_DNA"/>
</dbReference>
<feature type="transmembrane region" description="Helical" evidence="6">
    <location>
        <begin position="353"/>
        <end position="374"/>
    </location>
</feature>
<keyword evidence="4 6" id="KW-1133">Transmembrane helix</keyword>
<dbReference type="InterPro" id="IPR007632">
    <property type="entry name" value="Anoctamin"/>
</dbReference>
<comment type="caution">
    <text evidence="6">Lacks conserved residue(s) required for the propagation of feature annotation.</text>
</comment>
<sequence length="469" mass="53313">MKDSGSLPGARYLLKVGEDKCDVASVVPYVVGRLEERGLRCVVEGRHIVVSAEPATLLAQAEGMRWMKLLKNSEEVASFTVGREGEFEPSDNEKLFSSAECSLLLYHCLENTPYTPSGLQSVHECVLEGDKGFVSALRLCKPPVLAEVYPLHQQEDCKSLMSMLKWSLLPSVPLDVQHIRNYFGEEVGFYFGWMCFYLKFICVPLVIGLPMYILRSGGVTVDTDPYLPFFSVIMALWGVLFIVFWQRQSNTYSFLWNTYTLSPADELRQEFHGYPSVDPVTHQPNIHYPAWRRRLWYLFSVAAMLPLLSLGVATMTLSLNLNGYVKSTGSLIYVESLAKYAQPGGLFAGDSPYFLWLVPVLGHSVCVNIVNSVYSRLAEWCTDLENHRTVQMWHNSLVVKRVFFECFDCFMPLFYIAFYQLDVVTLRAEIVSLFMSDEIRRVVMETAIPLSRRFLVGRVEKKLGKAARP</sequence>
<comment type="subcellular location">
    <subcellularLocation>
        <location evidence="1 6">Membrane</location>
        <topology evidence="1 6">Multi-pass membrane protein</topology>
    </subcellularLocation>
</comment>
<dbReference type="Pfam" id="PF04547">
    <property type="entry name" value="Anoctamin"/>
    <property type="match status" value="1"/>
</dbReference>
<evidence type="ECO:0000259" key="7">
    <source>
        <dbReference type="Pfam" id="PF04547"/>
    </source>
</evidence>
<feature type="domain" description="Anoctamin transmembrane" evidence="7">
    <location>
        <begin position="179"/>
        <end position="453"/>
    </location>
</feature>
<dbReference type="GO" id="GO:0005254">
    <property type="term" value="F:chloride channel activity"/>
    <property type="evidence" value="ECO:0007669"/>
    <property type="project" value="TreeGrafter"/>
</dbReference>
<comment type="similarity">
    <text evidence="2 6">Belongs to the anoctamin family.</text>
</comment>
<evidence type="ECO:0000256" key="2">
    <source>
        <dbReference type="ARBA" id="ARBA00009671"/>
    </source>
</evidence>
<keyword evidence="5 6" id="KW-0472">Membrane</keyword>
<feature type="transmembrane region" description="Helical" evidence="6">
    <location>
        <begin position="187"/>
        <end position="214"/>
    </location>
</feature>
<name>A0AA35RQW5_GEOBA</name>
<proteinExistence type="inferred from homology"/>
<dbReference type="AlphaFoldDB" id="A0AA35RQW5"/>
<evidence type="ECO:0000256" key="3">
    <source>
        <dbReference type="ARBA" id="ARBA00022692"/>
    </source>
</evidence>
<dbReference type="GO" id="GO:0016020">
    <property type="term" value="C:membrane"/>
    <property type="evidence" value="ECO:0007669"/>
    <property type="project" value="UniProtKB-SubCell"/>
</dbReference>
<reference evidence="8" key="1">
    <citation type="submission" date="2023-03" db="EMBL/GenBank/DDBJ databases">
        <authorList>
            <person name="Steffen K."/>
            <person name="Cardenas P."/>
        </authorList>
    </citation>
    <scope>NUCLEOTIDE SEQUENCE</scope>
</reference>
<protein>
    <recommendedName>
        <fullName evidence="6">Anoctamin</fullName>
    </recommendedName>
</protein>
<keyword evidence="9" id="KW-1185">Reference proteome</keyword>
<accession>A0AA35RQW5</accession>
<gene>
    <name evidence="8" type="ORF">GBAR_LOCUS9640</name>
</gene>
<keyword evidence="3 6" id="KW-0812">Transmembrane</keyword>
<evidence type="ECO:0000256" key="6">
    <source>
        <dbReference type="RuleBase" id="RU280814"/>
    </source>
</evidence>
<organism evidence="8 9">
    <name type="scientific">Geodia barretti</name>
    <name type="common">Barrett's horny sponge</name>
    <dbReference type="NCBI Taxonomy" id="519541"/>
    <lineage>
        <taxon>Eukaryota</taxon>
        <taxon>Metazoa</taxon>
        <taxon>Porifera</taxon>
        <taxon>Demospongiae</taxon>
        <taxon>Heteroscleromorpha</taxon>
        <taxon>Tetractinellida</taxon>
        <taxon>Astrophorina</taxon>
        <taxon>Geodiidae</taxon>
        <taxon>Geodia</taxon>
    </lineage>
</organism>
<evidence type="ECO:0000256" key="5">
    <source>
        <dbReference type="ARBA" id="ARBA00023136"/>
    </source>
</evidence>
<evidence type="ECO:0000313" key="9">
    <source>
        <dbReference type="Proteomes" id="UP001174909"/>
    </source>
</evidence>